<sequence length="103" mass="11269">MPAEPAHRLQLTLKRPLFSWRSKPTVVIAGRGQPAQWGVGTWQLPSAGERVGASAVLQVFVFNRLWRYGTAVHVFAETPPAALVYTPPLLPFLPGRLRAASAL</sequence>
<reference evidence="2" key="1">
    <citation type="submission" date="2016-10" db="EMBL/GenBank/DDBJ databases">
        <authorList>
            <person name="Varghese N."/>
            <person name="Submissions S."/>
        </authorList>
    </citation>
    <scope>NUCLEOTIDE SEQUENCE [LARGE SCALE GENOMIC DNA]</scope>
    <source>
        <strain evidence="2">DSM 21772</strain>
    </source>
</reference>
<name>A0A1H1YDP4_9MICO</name>
<evidence type="ECO:0000313" key="1">
    <source>
        <dbReference type="EMBL" id="SDT19399.1"/>
    </source>
</evidence>
<accession>A0A1H1YDP4</accession>
<dbReference type="OrthoDB" id="5119752at2"/>
<proteinExistence type="predicted"/>
<evidence type="ECO:0000313" key="2">
    <source>
        <dbReference type="Proteomes" id="UP000181956"/>
    </source>
</evidence>
<dbReference type="RefSeq" id="WP_083364792.1">
    <property type="nucleotide sequence ID" value="NZ_LT629742.1"/>
</dbReference>
<dbReference type="Proteomes" id="UP000181956">
    <property type="component" value="Chromosome I"/>
</dbReference>
<protein>
    <submittedName>
        <fullName evidence="1">Uncharacterized protein</fullName>
    </submittedName>
</protein>
<keyword evidence="2" id="KW-1185">Reference proteome</keyword>
<organism evidence="1 2">
    <name type="scientific">Microterricola viridarii</name>
    <dbReference type="NCBI Taxonomy" id="412690"/>
    <lineage>
        <taxon>Bacteria</taxon>
        <taxon>Bacillati</taxon>
        <taxon>Actinomycetota</taxon>
        <taxon>Actinomycetes</taxon>
        <taxon>Micrococcales</taxon>
        <taxon>Microbacteriaceae</taxon>
        <taxon>Microterricola</taxon>
    </lineage>
</organism>
<dbReference type="EMBL" id="LT629742">
    <property type="protein sequence ID" value="SDT19399.1"/>
    <property type="molecule type" value="Genomic_DNA"/>
</dbReference>
<dbReference type="STRING" id="412690.SAMN04489834_3048"/>
<gene>
    <name evidence="1" type="ORF">SAMN04489834_3048</name>
</gene>
<dbReference type="AlphaFoldDB" id="A0A1H1YDP4"/>